<evidence type="ECO:0000313" key="3">
    <source>
        <dbReference type="Proteomes" id="UP000612808"/>
    </source>
</evidence>
<dbReference type="Gene3D" id="3.30.70.100">
    <property type="match status" value="1"/>
</dbReference>
<keyword evidence="3" id="KW-1185">Reference proteome</keyword>
<dbReference type="RefSeq" id="WP_203655393.1">
    <property type="nucleotide sequence ID" value="NZ_BAAAZM010000002.1"/>
</dbReference>
<reference evidence="2" key="1">
    <citation type="submission" date="2021-01" db="EMBL/GenBank/DDBJ databases">
        <title>Whole genome shotgun sequence of Actinocatenispora rupis NBRC 107355.</title>
        <authorList>
            <person name="Komaki H."/>
            <person name="Tamura T."/>
        </authorList>
    </citation>
    <scope>NUCLEOTIDE SEQUENCE</scope>
    <source>
        <strain evidence="2">NBRC 107355</strain>
    </source>
</reference>
<dbReference type="Pfam" id="PF07110">
    <property type="entry name" value="EthD"/>
    <property type="match status" value="1"/>
</dbReference>
<evidence type="ECO:0000259" key="1">
    <source>
        <dbReference type="Pfam" id="PF07110"/>
    </source>
</evidence>
<gene>
    <name evidence="2" type="ORF">Aru02nite_10820</name>
</gene>
<dbReference type="AlphaFoldDB" id="A0A8J3IWX9"/>
<protein>
    <recommendedName>
        <fullName evidence="1">EthD domain-containing protein</fullName>
    </recommendedName>
</protein>
<dbReference type="InterPro" id="IPR011008">
    <property type="entry name" value="Dimeric_a/b-barrel"/>
</dbReference>
<accession>A0A8J3IWX9</accession>
<dbReference type="Proteomes" id="UP000612808">
    <property type="component" value="Unassembled WGS sequence"/>
</dbReference>
<comment type="caution">
    <text evidence="2">The sequence shown here is derived from an EMBL/GenBank/DDBJ whole genome shotgun (WGS) entry which is preliminary data.</text>
</comment>
<dbReference type="EMBL" id="BOMB01000006">
    <property type="protein sequence ID" value="GID10193.1"/>
    <property type="molecule type" value="Genomic_DNA"/>
</dbReference>
<organism evidence="2 3">
    <name type="scientific">Actinocatenispora rupis</name>
    <dbReference type="NCBI Taxonomy" id="519421"/>
    <lineage>
        <taxon>Bacteria</taxon>
        <taxon>Bacillati</taxon>
        <taxon>Actinomycetota</taxon>
        <taxon>Actinomycetes</taxon>
        <taxon>Micromonosporales</taxon>
        <taxon>Micromonosporaceae</taxon>
        <taxon>Actinocatenispora</taxon>
    </lineage>
</organism>
<feature type="domain" description="EthD" evidence="1">
    <location>
        <begin position="11"/>
        <end position="83"/>
    </location>
</feature>
<evidence type="ECO:0000313" key="2">
    <source>
        <dbReference type="EMBL" id="GID10193.1"/>
    </source>
</evidence>
<dbReference type="GO" id="GO:0016491">
    <property type="term" value="F:oxidoreductase activity"/>
    <property type="evidence" value="ECO:0007669"/>
    <property type="project" value="InterPro"/>
</dbReference>
<proteinExistence type="predicted"/>
<dbReference type="SUPFAM" id="SSF54909">
    <property type="entry name" value="Dimeric alpha+beta barrel"/>
    <property type="match status" value="1"/>
</dbReference>
<dbReference type="InterPro" id="IPR009799">
    <property type="entry name" value="EthD_dom"/>
</dbReference>
<name>A0A8J3IWX9_9ACTN</name>
<sequence>MITLMTVIRKRPEVSTVDFRRFMESEYGPIYAGLPQVSQYVQYYLSDLASDGAEDPIDAVVRISFDSEQTMREALATDEYQRAHELRKAYLRDTSIGIHSAVLDRQVKLA</sequence>